<dbReference type="Proteomes" id="UP000242287">
    <property type="component" value="Unassembled WGS sequence"/>
</dbReference>
<evidence type="ECO:0000256" key="12">
    <source>
        <dbReference type="SAM" id="Coils"/>
    </source>
</evidence>
<evidence type="ECO:0000256" key="8">
    <source>
        <dbReference type="ARBA" id="ARBA00023054"/>
    </source>
</evidence>
<feature type="compositionally biased region" description="Basic and acidic residues" evidence="13">
    <location>
        <begin position="445"/>
        <end position="455"/>
    </location>
</feature>
<name>A0A2A9NUB3_9AGAR</name>
<dbReference type="GO" id="GO:0035861">
    <property type="term" value="C:site of double-strand break"/>
    <property type="evidence" value="ECO:0007669"/>
    <property type="project" value="TreeGrafter"/>
</dbReference>
<accession>A0A2A9NUB3</accession>
<keyword evidence="5" id="KW-0547">Nucleotide-binding</keyword>
<feature type="coiled-coil region" evidence="12">
    <location>
        <begin position="665"/>
        <end position="920"/>
    </location>
</feature>
<proteinExistence type="inferred from homology"/>
<keyword evidence="10" id="KW-0234">DNA repair</keyword>
<evidence type="ECO:0000256" key="9">
    <source>
        <dbReference type="ARBA" id="ARBA00023172"/>
    </source>
</evidence>
<evidence type="ECO:0000256" key="13">
    <source>
        <dbReference type="SAM" id="MobiDB-lite"/>
    </source>
</evidence>
<feature type="coiled-coil region" evidence="12">
    <location>
        <begin position="245"/>
        <end position="373"/>
    </location>
</feature>
<keyword evidence="4" id="KW-0158">Chromosome</keyword>
<evidence type="ECO:0000256" key="2">
    <source>
        <dbReference type="ARBA" id="ARBA00004286"/>
    </source>
</evidence>
<keyword evidence="11" id="KW-0539">Nucleus</keyword>
<keyword evidence="7" id="KW-0067">ATP-binding</keyword>
<dbReference type="Gene3D" id="3.40.50.300">
    <property type="entry name" value="P-loop containing nucleotide triphosphate hydrolases"/>
    <property type="match status" value="2"/>
</dbReference>
<dbReference type="InterPro" id="IPR003395">
    <property type="entry name" value="RecF/RecN/SMC_N"/>
</dbReference>
<evidence type="ECO:0000313" key="15">
    <source>
        <dbReference type="EMBL" id="PFH51262.1"/>
    </source>
</evidence>
<dbReference type="SUPFAM" id="SSF52540">
    <property type="entry name" value="P-loop containing nucleoside triphosphate hydrolases"/>
    <property type="match status" value="1"/>
</dbReference>
<protein>
    <recommendedName>
        <fullName evidence="14">RecF/RecN/SMC N-terminal domain-containing protein</fullName>
    </recommendedName>
</protein>
<organism evidence="15 16">
    <name type="scientific">Amanita thiersii Skay4041</name>
    <dbReference type="NCBI Taxonomy" id="703135"/>
    <lineage>
        <taxon>Eukaryota</taxon>
        <taxon>Fungi</taxon>
        <taxon>Dikarya</taxon>
        <taxon>Basidiomycota</taxon>
        <taxon>Agaricomycotina</taxon>
        <taxon>Agaricomycetes</taxon>
        <taxon>Agaricomycetidae</taxon>
        <taxon>Agaricales</taxon>
        <taxon>Pluteineae</taxon>
        <taxon>Amanitaceae</taxon>
        <taxon>Amanita</taxon>
    </lineage>
</organism>
<evidence type="ECO:0000256" key="11">
    <source>
        <dbReference type="ARBA" id="ARBA00023242"/>
    </source>
</evidence>
<evidence type="ECO:0000256" key="6">
    <source>
        <dbReference type="ARBA" id="ARBA00022763"/>
    </source>
</evidence>
<evidence type="ECO:0000256" key="3">
    <source>
        <dbReference type="ARBA" id="ARBA00006793"/>
    </source>
</evidence>
<keyword evidence="16" id="KW-1185">Reference proteome</keyword>
<feature type="compositionally biased region" description="Acidic residues" evidence="13">
    <location>
        <begin position="1"/>
        <end position="17"/>
    </location>
</feature>
<evidence type="ECO:0000256" key="7">
    <source>
        <dbReference type="ARBA" id="ARBA00022840"/>
    </source>
</evidence>
<dbReference type="GO" id="GO:0003697">
    <property type="term" value="F:single-stranded DNA binding"/>
    <property type="evidence" value="ECO:0007669"/>
    <property type="project" value="TreeGrafter"/>
</dbReference>
<dbReference type="OrthoDB" id="10072614at2759"/>
<dbReference type="PANTHER" id="PTHR19306:SF6">
    <property type="entry name" value="STRUCTURAL MAINTENANCE OF CHROMOSOMES PROTEIN 6"/>
    <property type="match status" value="1"/>
</dbReference>
<dbReference type="InterPro" id="IPR027417">
    <property type="entry name" value="P-loop_NTPase"/>
</dbReference>
<dbReference type="GO" id="GO:0005524">
    <property type="term" value="F:ATP binding"/>
    <property type="evidence" value="ECO:0007669"/>
    <property type="project" value="UniProtKB-KW"/>
</dbReference>
<keyword evidence="8 12" id="KW-0175">Coiled coil</keyword>
<dbReference type="GO" id="GO:0030915">
    <property type="term" value="C:Smc5-Smc6 complex"/>
    <property type="evidence" value="ECO:0007669"/>
    <property type="project" value="TreeGrafter"/>
</dbReference>
<evidence type="ECO:0000256" key="4">
    <source>
        <dbReference type="ARBA" id="ARBA00022454"/>
    </source>
</evidence>
<feature type="region of interest" description="Disordered" evidence="13">
    <location>
        <begin position="972"/>
        <end position="992"/>
    </location>
</feature>
<dbReference type="GO" id="GO:0003684">
    <property type="term" value="F:damaged DNA binding"/>
    <property type="evidence" value="ECO:0007669"/>
    <property type="project" value="TreeGrafter"/>
</dbReference>
<feature type="domain" description="RecF/RecN/SMC N-terminal" evidence="14">
    <location>
        <begin position="54"/>
        <end position="1054"/>
    </location>
</feature>
<feature type="compositionally biased region" description="Basic and acidic residues" evidence="13">
    <location>
        <begin position="18"/>
        <end position="28"/>
    </location>
</feature>
<evidence type="ECO:0000256" key="1">
    <source>
        <dbReference type="ARBA" id="ARBA00004123"/>
    </source>
</evidence>
<dbReference type="EMBL" id="KZ301990">
    <property type="protein sequence ID" value="PFH51262.1"/>
    <property type="molecule type" value="Genomic_DNA"/>
</dbReference>
<keyword evidence="6" id="KW-0227">DNA damage</keyword>
<dbReference type="GO" id="GO:0005634">
    <property type="term" value="C:nucleus"/>
    <property type="evidence" value="ECO:0007669"/>
    <property type="project" value="UniProtKB-SubCell"/>
</dbReference>
<dbReference type="GO" id="GO:0000724">
    <property type="term" value="P:double-strand break repair via homologous recombination"/>
    <property type="evidence" value="ECO:0007669"/>
    <property type="project" value="TreeGrafter"/>
</dbReference>
<sequence>MEDVEGQVNGVEEDPEAEEKKFEQEHEDQIRHALESKRHVHGGIAEYGIIESIQMVQFMCHRFLKFDFGNRMNFIIGHNGSGKSAVLSAITVALGGKATSTGRGSGLKSFIREGQSIAEVTISIKNHGDEAYKPQEYGKSIIITRRFTKDGLSSWKIKSKDGRVISTKREELASICDHMNIQVDNPLNVLTQDSARQFLSASNPADKYKFFLKGTQLAHLSDEYDICLENVRQTNKILARKREALPDLRNAFREATVRYEEAEKAREQKRRADDLKKELAWAHIRSKEEEVTQKLEDLAKAQRKLPKIETELEAAKAKFDAATEEVATFEQEHNALGDIDDLNEERDKIKSVLRENRKRIQDINTDLKAMDDNSSTYRTQIEDFGNRIAVETARMEESNQAKREERQRQIEAARQAVTDAEARMNGHINQIQELGRANSALRSSGEGEDKRKNELKDQIARTEHLLSECKQQDNNKYVSYGRNIKEVVERIKLMKWYGEMPIGPLGVNVRAKDPSKWGVLLRNMLAQHLTAYSVSDARDRIALKKLLNETGNSHITIIIHERDLFDYHSGEPPENVLTVLRALEISDPHVLRILINVAHIERILLADTRKEGDFKLRELRGGTAWTNDGFLVRVYPEGGVSSTKLELRKELLRLLLTERDTITQSKHLTEELRKLEVEYNALNTSVGQKKKEYNEREATILRLRQEHRRAEETFRNARYNLNTLQQEANNDLPANISALEEAKQSAEQELQTIRVQFEEVARGKFALDATNRELLTQSGELKRRIDEFMEQQKEVRNKVEDAAAKRVVAKKNVNHYEKKLKDEQEKVNGVEQAAEVVQQELINWTEKALEFCERWPNPRTVAEVQRNLDSVQRALQERARRQGATVEEMVIEVNRAKAKLEAIERELKQMASLNRALKKSLTLRLARWQEFRRHIALRCKLIFQFNMSHRGYFGKILFDHERQSLQLKVQTDDQIATQGTRDKDPRSLSGGEKSFSTICLLLALWESIGCPLRCLDEFDVFMDAINRRVSMKMLIEMANSSDKKQYILITPQDMTNITPGNAVRVHRMSDPERGQGVLQFGS</sequence>
<dbReference type="Pfam" id="PF02463">
    <property type="entry name" value="SMC_N"/>
    <property type="match status" value="1"/>
</dbReference>
<feature type="region of interest" description="Disordered" evidence="13">
    <location>
        <begin position="436"/>
        <end position="455"/>
    </location>
</feature>
<feature type="region of interest" description="Disordered" evidence="13">
    <location>
        <begin position="1"/>
        <end position="28"/>
    </location>
</feature>
<evidence type="ECO:0000256" key="5">
    <source>
        <dbReference type="ARBA" id="ARBA00022741"/>
    </source>
</evidence>
<comment type="subcellular location">
    <subcellularLocation>
        <location evidence="2">Chromosome</location>
    </subcellularLocation>
    <subcellularLocation>
        <location evidence="1">Nucleus</location>
    </subcellularLocation>
</comment>
<dbReference type="AlphaFoldDB" id="A0A2A9NUB3"/>
<dbReference type="PANTHER" id="PTHR19306">
    <property type="entry name" value="STRUCTURAL MAINTENANCE OF CHROMOSOMES 5,6 SMC5, SMC6"/>
    <property type="match status" value="1"/>
</dbReference>
<evidence type="ECO:0000256" key="10">
    <source>
        <dbReference type="ARBA" id="ARBA00023204"/>
    </source>
</evidence>
<comment type="similarity">
    <text evidence="3">Belongs to the SMC family. SMC6 subfamily.</text>
</comment>
<gene>
    <name evidence="15" type="ORF">AMATHDRAFT_59575</name>
</gene>
<evidence type="ECO:0000313" key="16">
    <source>
        <dbReference type="Proteomes" id="UP000242287"/>
    </source>
</evidence>
<evidence type="ECO:0000259" key="14">
    <source>
        <dbReference type="Pfam" id="PF02463"/>
    </source>
</evidence>
<keyword evidence="9" id="KW-0233">DNA recombination</keyword>
<reference evidence="15 16" key="1">
    <citation type="submission" date="2014-02" db="EMBL/GenBank/DDBJ databases">
        <title>Transposable element dynamics among asymbiotic and ectomycorrhizal Amanita fungi.</title>
        <authorList>
            <consortium name="DOE Joint Genome Institute"/>
            <person name="Hess J."/>
            <person name="Skrede I."/>
            <person name="Wolfe B."/>
            <person name="LaButti K."/>
            <person name="Ohm R.A."/>
            <person name="Grigoriev I.V."/>
            <person name="Pringle A."/>
        </authorList>
    </citation>
    <scope>NUCLEOTIDE SEQUENCE [LARGE SCALE GENOMIC DNA]</scope>
    <source>
        <strain evidence="15 16">SKay4041</strain>
    </source>
</reference>
<dbReference type="STRING" id="703135.A0A2A9NUB3"/>